<protein>
    <submittedName>
        <fullName evidence="1">Uncharacterized protein</fullName>
    </submittedName>
</protein>
<gene>
    <name evidence="1" type="ORF">I5677_12190</name>
</gene>
<accession>A0A8J7H3H2</accession>
<name>A0A8J7H3H2_9FIRM</name>
<dbReference type="Proteomes" id="UP000623269">
    <property type="component" value="Unassembled WGS sequence"/>
</dbReference>
<organism evidence="1 2">
    <name type="scientific">Mobilitalea sibirica</name>
    <dbReference type="NCBI Taxonomy" id="1462919"/>
    <lineage>
        <taxon>Bacteria</taxon>
        <taxon>Bacillati</taxon>
        <taxon>Bacillota</taxon>
        <taxon>Clostridia</taxon>
        <taxon>Lachnospirales</taxon>
        <taxon>Lachnospiraceae</taxon>
        <taxon>Mobilitalea</taxon>
    </lineage>
</organism>
<reference evidence="1" key="1">
    <citation type="submission" date="2020-12" db="EMBL/GenBank/DDBJ databases">
        <title>M. sibirica DSM 26468T genome.</title>
        <authorList>
            <person name="Thieme N."/>
            <person name="Rettenmaier R."/>
            <person name="Zverlov V."/>
            <person name="Liebl W."/>
        </authorList>
    </citation>
    <scope>NUCLEOTIDE SEQUENCE</scope>
    <source>
        <strain evidence="1">DSM 26468</strain>
    </source>
</reference>
<comment type="caution">
    <text evidence="1">The sequence shown here is derived from an EMBL/GenBank/DDBJ whole genome shotgun (WGS) entry which is preliminary data.</text>
</comment>
<sequence>MNCCKCNRTMSEVKGMIPIEPKGTPNRKWVCTDCANIVQKQTIDKDTRNLCNTIAGEKIF</sequence>
<evidence type="ECO:0000313" key="2">
    <source>
        <dbReference type="Proteomes" id="UP000623269"/>
    </source>
</evidence>
<keyword evidence="2" id="KW-1185">Reference proteome</keyword>
<dbReference type="RefSeq" id="WP_197661898.1">
    <property type="nucleotide sequence ID" value="NZ_JAEAGR010000013.1"/>
</dbReference>
<dbReference type="AlphaFoldDB" id="A0A8J7H3H2"/>
<evidence type="ECO:0000313" key="1">
    <source>
        <dbReference type="EMBL" id="MBH1941653.1"/>
    </source>
</evidence>
<dbReference type="EMBL" id="JAEAGR010000013">
    <property type="protein sequence ID" value="MBH1941653.1"/>
    <property type="molecule type" value="Genomic_DNA"/>
</dbReference>
<proteinExistence type="predicted"/>